<keyword evidence="1" id="KW-0472">Membrane</keyword>
<keyword evidence="1" id="KW-0812">Transmembrane</keyword>
<protein>
    <recommendedName>
        <fullName evidence="4">ER-bound oxygenase mpaB/mpaB'/Rubber oxygenase catalytic domain-containing protein</fullName>
    </recommendedName>
</protein>
<comment type="caution">
    <text evidence="2">The sequence shown here is derived from an EMBL/GenBank/DDBJ whole genome shotgun (WGS) entry which is preliminary data.</text>
</comment>
<reference evidence="2 3" key="1">
    <citation type="journal article" date="2024" name="Commun. Biol.">
        <title>Comparative genomic analysis of thermophilic fungi reveals convergent evolutionary adaptations and gene losses.</title>
        <authorList>
            <person name="Steindorff A.S."/>
            <person name="Aguilar-Pontes M.V."/>
            <person name="Robinson A.J."/>
            <person name="Andreopoulos B."/>
            <person name="LaButti K."/>
            <person name="Kuo A."/>
            <person name="Mondo S."/>
            <person name="Riley R."/>
            <person name="Otillar R."/>
            <person name="Haridas S."/>
            <person name="Lipzen A."/>
            <person name="Grimwood J."/>
            <person name="Schmutz J."/>
            <person name="Clum A."/>
            <person name="Reid I.D."/>
            <person name="Moisan M.C."/>
            <person name="Butler G."/>
            <person name="Nguyen T.T.M."/>
            <person name="Dewar K."/>
            <person name="Conant G."/>
            <person name="Drula E."/>
            <person name="Henrissat B."/>
            <person name="Hansel C."/>
            <person name="Singer S."/>
            <person name="Hutchinson M.I."/>
            <person name="de Vries R.P."/>
            <person name="Natvig D.O."/>
            <person name="Powell A.J."/>
            <person name="Tsang A."/>
            <person name="Grigoriev I.V."/>
        </authorList>
    </citation>
    <scope>NUCLEOTIDE SEQUENCE [LARGE SCALE GENOMIC DNA]</scope>
    <source>
        <strain evidence="2 3">CBS 494.80</strain>
    </source>
</reference>
<evidence type="ECO:0000313" key="3">
    <source>
        <dbReference type="Proteomes" id="UP001595075"/>
    </source>
</evidence>
<accession>A0ABR4CLR1</accession>
<organism evidence="2 3">
    <name type="scientific">Oculimacula yallundae</name>
    <dbReference type="NCBI Taxonomy" id="86028"/>
    <lineage>
        <taxon>Eukaryota</taxon>
        <taxon>Fungi</taxon>
        <taxon>Dikarya</taxon>
        <taxon>Ascomycota</taxon>
        <taxon>Pezizomycotina</taxon>
        <taxon>Leotiomycetes</taxon>
        <taxon>Helotiales</taxon>
        <taxon>Ploettnerulaceae</taxon>
        <taxon>Oculimacula</taxon>
    </lineage>
</organism>
<keyword evidence="1" id="KW-1133">Transmembrane helix</keyword>
<name>A0ABR4CLR1_9HELO</name>
<evidence type="ECO:0008006" key="4">
    <source>
        <dbReference type="Google" id="ProtNLM"/>
    </source>
</evidence>
<proteinExistence type="predicted"/>
<gene>
    <name evidence="2" type="ORF">VTL71DRAFT_13182</name>
</gene>
<dbReference type="EMBL" id="JAZHXI010000006">
    <property type="protein sequence ID" value="KAL2070156.1"/>
    <property type="molecule type" value="Genomic_DNA"/>
</dbReference>
<dbReference type="Proteomes" id="UP001595075">
    <property type="component" value="Unassembled WGS sequence"/>
</dbReference>
<sequence>MTCQNSDDKNSGTVKRPCKWIAKELSSLDPYTDYEKIFRISTSYGGNDFINSLIYALIFPNFIVTEHGARVVWRNDGGKVLNTATARVEHTELANDTWWYYGPSNIRTQKSVEAINRLHARWAKQYPGAFSHNEDYIYTLAFSAIFMHRLRLRMGLSGFSEKVKIASHIFMGEMVPLFRAEGGVELTGWPQDWDGLITFCEEYESKGGKGSHRGHLIANAIYDHFAFRWFTPSLRWLGRAIPISLTTPRTLAANKIERPNVVLRIFIVSLFGWLIWIMETFGPDPQHVFLQDYENMSKEDLAIRKQDHKNLDNAFAAHFVSEYQNPGAGCPYRTDPKLWASGLDLTA</sequence>
<evidence type="ECO:0000256" key="1">
    <source>
        <dbReference type="SAM" id="Phobius"/>
    </source>
</evidence>
<evidence type="ECO:0000313" key="2">
    <source>
        <dbReference type="EMBL" id="KAL2070156.1"/>
    </source>
</evidence>
<keyword evidence="3" id="KW-1185">Reference proteome</keyword>
<feature type="transmembrane region" description="Helical" evidence="1">
    <location>
        <begin position="261"/>
        <end position="278"/>
    </location>
</feature>